<feature type="compositionally biased region" description="Low complexity" evidence="1">
    <location>
        <begin position="158"/>
        <end position="171"/>
    </location>
</feature>
<evidence type="ECO:0000256" key="2">
    <source>
        <dbReference type="SAM" id="Phobius"/>
    </source>
</evidence>
<dbReference type="EMBL" id="JASPKY010000612">
    <property type="protein sequence ID" value="KAK9687980.1"/>
    <property type="molecule type" value="Genomic_DNA"/>
</dbReference>
<accession>A0AAW1IEW9</accession>
<evidence type="ECO:0000313" key="3">
    <source>
        <dbReference type="EMBL" id="KAK9687980.1"/>
    </source>
</evidence>
<dbReference type="Proteomes" id="UP001458880">
    <property type="component" value="Unassembled WGS sequence"/>
</dbReference>
<feature type="compositionally biased region" description="Low complexity" evidence="1">
    <location>
        <begin position="180"/>
        <end position="198"/>
    </location>
</feature>
<name>A0AAW1IEW9_POPJA</name>
<protein>
    <submittedName>
        <fullName evidence="3">Uncharacterized protein</fullName>
    </submittedName>
</protein>
<keyword evidence="2" id="KW-0472">Membrane</keyword>
<keyword evidence="2" id="KW-0812">Transmembrane</keyword>
<organism evidence="3 4">
    <name type="scientific">Popillia japonica</name>
    <name type="common">Japanese beetle</name>
    <dbReference type="NCBI Taxonomy" id="7064"/>
    <lineage>
        <taxon>Eukaryota</taxon>
        <taxon>Metazoa</taxon>
        <taxon>Ecdysozoa</taxon>
        <taxon>Arthropoda</taxon>
        <taxon>Hexapoda</taxon>
        <taxon>Insecta</taxon>
        <taxon>Pterygota</taxon>
        <taxon>Neoptera</taxon>
        <taxon>Endopterygota</taxon>
        <taxon>Coleoptera</taxon>
        <taxon>Polyphaga</taxon>
        <taxon>Scarabaeiformia</taxon>
        <taxon>Scarabaeidae</taxon>
        <taxon>Rutelinae</taxon>
        <taxon>Popillia</taxon>
    </lineage>
</organism>
<dbReference type="AlphaFoldDB" id="A0AAW1IEW9"/>
<gene>
    <name evidence="3" type="ORF">QE152_g35871</name>
</gene>
<evidence type="ECO:0000313" key="4">
    <source>
        <dbReference type="Proteomes" id="UP001458880"/>
    </source>
</evidence>
<evidence type="ECO:0000256" key="1">
    <source>
        <dbReference type="SAM" id="MobiDB-lite"/>
    </source>
</evidence>
<proteinExistence type="predicted"/>
<reference evidence="3 4" key="1">
    <citation type="journal article" date="2024" name="BMC Genomics">
        <title>De novo assembly and annotation of Popillia japonica's genome with initial clues to its potential as an invasive pest.</title>
        <authorList>
            <person name="Cucini C."/>
            <person name="Boschi S."/>
            <person name="Funari R."/>
            <person name="Cardaioli E."/>
            <person name="Iannotti N."/>
            <person name="Marturano G."/>
            <person name="Paoli F."/>
            <person name="Bruttini M."/>
            <person name="Carapelli A."/>
            <person name="Frati F."/>
            <person name="Nardi F."/>
        </authorList>
    </citation>
    <scope>NUCLEOTIDE SEQUENCE [LARGE SCALE GENOMIC DNA]</scope>
    <source>
        <strain evidence="3">DMR45628</strain>
    </source>
</reference>
<keyword evidence="2" id="KW-1133">Transmembrane helix</keyword>
<sequence length="270" mass="29736">MELADDVLKSAIDYLRMTGELSSNKFIIIFRVVNCCVFVLNMVLLLANLPNAKGYMYIKIVESLGTIAHVMGPDNVTEFVKKKKMSTASNIVGVKPFDGNGFGNFEFRVKMLLENNEVLKVISEDPPSADNLVETWNKKDLKARNRREFGPPWSAEGKTTSKPTKTTSNPPRITLKQPNITSKTPKTTSKSPKTTSTPPITPSKPPKPTSKPPQTIISPKGYIVDIVLYIYWGVSCSADARDQKVSRRKLLTKGSGAGKAEVVRLGTESC</sequence>
<feature type="compositionally biased region" description="Pro residues" evidence="1">
    <location>
        <begin position="199"/>
        <end position="211"/>
    </location>
</feature>
<feature type="transmembrane region" description="Helical" evidence="2">
    <location>
        <begin position="26"/>
        <end position="49"/>
    </location>
</feature>
<keyword evidence="4" id="KW-1185">Reference proteome</keyword>
<comment type="caution">
    <text evidence="3">The sequence shown here is derived from an EMBL/GenBank/DDBJ whole genome shotgun (WGS) entry which is preliminary data.</text>
</comment>
<feature type="region of interest" description="Disordered" evidence="1">
    <location>
        <begin position="143"/>
        <end position="217"/>
    </location>
</feature>